<sequence>MTLRATAPLVLLSLSLGLLTTSAAKAEVRRCETPSGQTVFTDRKCTDIGATQRVPNVAGNTPARMYRGGCARNLQDLVFEITTAIDAKDANRLAGVYHWAGMSGTAGYQVWSRLDTIARRPLVDIVPVMPSAPPVSIPLPPPPAESAAAPADPLSYSSPDAPAPAAPVTTNSAPDPQLYPQTTIRRAPVALRLEQTLGATATPARTVFGLVRHFGCWWVRL</sequence>
<dbReference type="RefSeq" id="WP_200614290.1">
    <property type="nucleotide sequence ID" value="NZ_CP071518.1"/>
</dbReference>
<accession>A0A974XZP9</accession>
<evidence type="ECO:0000313" key="3">
    <source>
        <dbReference type="EMBL" id="QSX78598.1"/>
    </source>
</evidence>
<organism evidence="3 4">
    <name type="scientific">Agrilutibacter solisilvae</name>
    <dbReference type="NCBI Taxonomy" id="2763317"/>
    <lineage>
        <taxon>Bacteria</taxon>
        <taxon>Pseudomonadati</taxon>
        <taxon>Pseudomonadota</taxon>
        <taxon>Gammaproteobacteria</taxon>
        <taxon>Lysobacterales</taxon>
        <taxon>Lysobacteraceae</taxon>
        <taxon>Agrilutibacter</taxon>
    </lineage>
</organism>
<name>A0A974XZP9_9GAMM</name>
<protein>
    <submittedName>
        <fullName evidence="3">DUF4124 domain-containing protein</fullName>
    </submittedName>
</protein>
<evidence type="ECO:0000313" key="4">
    <source>
        <dbReference type="Proteomes" id="UP000639274"/>
    </source>
</evidence>
<evidence type="ECO:0000256" key="2">
    <source>
        <dbReference type="SAM" id="SignalP"/>
    </source>
</evidence>
<keyword evidence="4" id="KW-1185">Reference proteome</keyword>
<feature type="region of interest" description="Disordered" evidence="1">
    <location>
        <begin position="137"/>
        <end position="180"/>
    </location>
</feature>
<dbReference type="KEGG" id="lsf:I8J32_001225"/>
<dbReference type="AlphaFoldDB" id="A0A974XZP9"/>
<proteinExistence type="predicted"/>
<gene>
    <name evidence="3" type="ORF">I8J32_001225</name>
</gene>
<reference evidence="3 4" key="1">
    <citation type="submission" date="2021-03" db="EMBL/GenBank/DDBJ databases">
        <title>Lysobacter sp. nov. isolated from soil of gangwondo yeongwol, south Korea.</title>
        <authorList>
            <person name="Kim K.R."/>
            <person name="Kim K.H."/>
            <person name="Jeon C.O."/>
        </authorList>
    </citation>
    <scope>NUCLEOTIDE SEQUENCE [LARGE SCALE GENOMIC DNA]</scope>
    <source>
        <strain evidence="3 4">R19</strain>
    </source>
</reference>
<keyword evidence="2" id="KW-0732">Signal</keyword>
<dbReference type="Proteomes" id="UP000639274">
    <property type="component" value="Chromosome"/>
</dbReference>
<feature type="chain" id="PRO_5037767203" evidence="2">
    <location>
        <begin position="27"/>
        <end position="221"/>
    </location>
</feature>
<evidence type="ECO:0000256" key="1">
    <source>
        <dbReference type="SAM" id="MobiDB-lite"/>
    </source>
</evidence>
<dbReference type="EMBL" id="CP071518">
    <property type="protein sequence ID" value="QSX78598.1"/>
    <property type="molecule type" value="Genomic_DNA"/>
</dbReference>
<feature type="compositionally biased region" description="Low complexity" evidence="1">
    <location>
        <begin position="145"/>
        <end position="160"/>
    </location>
</feature>
<feature type="signal peptide" evidence="2">
    <location>
        <begin position="1"/>
        <end position="26"/>
    </location>
</feature>